<evidence type="ECO:0000259" key="1">
    <source>
        <dbReference type="Pfam" id="PF00501"/>
    </source>
</evidence>
<reference evidence="3" key="1">
    <citation type="journal article" date="2019" name="Int. J. Syst. Evol. Microbiol.">
        <title>The Global Catalogue of Microorganisms (GCM) 10K type strain sequencing project: providing services to taxonomists for standard genome sequencing and annotation.</title>
        <authorList>
            <consortium name="The Broad Institute Genomics Platform"/>
            <consortium name="The Broad Institute Genome Sequencing Center for Infectious Disease"/>
            <person name="Wu L."/>
            <person name="Ma J."/>
        </authorList>
    </citation>
    <scope>NUCLEOTIDE SEQUENCE [LARGE SCALE GENOMIC DNA]</scope>
    <source>
        <strain evidence="3">CCUG 48884</strain>
    </source>
</reference>
<sequence length="411" mass="44087">MTFYDDRETLPADARERALLARLPGQIAHARASAPAFSRLLEDVDPDTIISREALATLPVTRKSELLEQQKAARPFGGFAAVGWGAACRRVFASPGPLYEPEGARPDYYRLARALHAAGFRAGDLVHNTFSYHFTPAGSMMETAAHALGCTVFPAGVGQTEQQLAAIVDLQPNAYVGTPSFLRILLEKADEAGLRPSFTKAFVSGEAFPPSVRDAFAARGIQAYQAYATADIGLIAYETPAREGLVVDEDILLEIVRPGTGDPVPEGEVGEVVVTTFNPDYPLIRFGTGDLSAVLPGASPCGRTNLRIKGWMGRADQTTKVKGMFVHPGQIADVVRRHAEIRRARLVVDNPDLNDRMTLMCEVAGGGSEALAAAVASSIRELTKLRGEVAFLPSGALANDGKVIDDVRVYN</sequence>
<evidence type="ECO:0000313" key="2">
    <source>
        <dbReference type="EMBL" id="MFD1265242.1"/>
    </source>
</evidence>
<dbReference type="PANTHER" id="PTHR43845:SF1">
    <property type="entry name" value="BLR5969 PROTEIN"/>
    <property type="match status" value="1"/>
</dbReference>
<dbReference type="GO" id="GO:0016874">
    <property type="term" value="F:ligase activity"/>
    <property type="evidence" value="ECO:0007669"/>
    <property type="project" value="UniProtKB-KW"/>
</dbReference>
<dbReference type="InterPro" id="IPR045851">
    <property type="entry name" value="AMP-bd_C_sf"/>
</dbReference>
<dbReference type="Proteomes" id="UP001597158">
    <property type="component" value="Unassembled WGS sequence"/>
</dbReference>
<accession>A0ABW3WHU8</accession>
<dbReference type="SUPFAM" id="SSF56801">
    <property type="entry name" value="Acetyl-CoA synthetase-like"/>
    <property type="match status" value="1"/>
</dbReference>
<name>A0ABW3WHU8_9RHOO</name>
<gene>
    <name evidence="2" type="ORF">ACFQ4M_16830</name>
</gene>
<keyword evidence="3" id="KW-1185">Reference proteome</keyword>
<dbReference type="InterPro" id="IPR000873">
    <property type="entry name" value="AMP-dep_synth/lig_dom"/>
</dbReference>
<protein>
    <submittedName>
        <fullName evidence="2">Phenylacetate--CoA ligase family protein</fullName>
    </submittedName>
</protein>
<keyword evidence="2" id="KW-0436">Ligase</keyword>
<dbReference type="EMBL" id="JBHTMC010000031">
    <property type="protein sequence ID" value="MFD1265242.1"/>
    <property type="molecule type" value="Genomic_DNA"/>
</dbReference>
<dbReference type="Gene3D" id="3.40.50.12780">
    <property type="entry name" value="N-terminal domain of ligase-like"/>
    <property type="match status" value="1"/>
</dbReference>
<dbReference type="InterPro" id="IPR042099">
    <property type="entry name" value="ANL_N_sf"/>
</dbReference>
<feature type="domain" description="AMP-dependent synthetase/ligase" evidence="1">
    <location>
        <begin position="118"/>
        <end position="275"/>
    </location>
</feature>
<proteinExistence type="predicted"/>
<evidence type="ECO:0000313" key="3">
    <source>
        <dbReference type="Proteomes" id="UP001597158"/>
    </source>
</evidence>
<dbReference type="PANTHER" id="PTHR43845">
    <property type="entry name" value="BLR5969 PROTEIN"/>
    <property type="match status" value="1"/>
</dbReference>
<dbReference type="RefSeq" id="WP_270068348.1">
    <property type="nucleotide sequence ID" value="NZ_JARQZE010000001.1"/>
</dbReference>
<dbReference type="Gene3D" id="3.30.300.30">
    <property type="match status" value="1"/>
</dbReference>
<organism evidence="2 3">
    <name type="scientific">Thauera mechernichensis</name>
    <dbReference type="NCBI Taxonomy" id="82788"/>
    <lineage>
        <taxon>Bacteria</taxon>
        <taxon>Pseudomonadati</taxon>
        <taxon>Pseudomonadota</taxon>
        <taxon>Betaproteobacteria</taxon>
        <taxon>Rhodocyclales</taxon>
        <taxon>Zoogloeaceae</taxon>
        <taxon>Thauera</taxon>
    </lineage>
</organism>
<dbReference type="Pfam" id="PF00501">
    <property type="entry name" value="AMP-binding"/>
    <property type="match status" value="1"/>
</dbReference>
<comment type="caution">
    <text evidence="2">The sequence shown here is derived from an EMBL/GenBank/DDBJ whole genome shotgun (WGS) entry which is preliminary data.</text>
</comment>